<feature type="compositionally biased region" description="Polar residues" evidence="1">
    <location>
        <begin position="189"/>
        <end position="198"/>
    </location>
</feature>
<dbReference type="PANTHER" id="PTHR31424:SF5">
    <property type="entry name" value="APPLE DOMAIN-CONTAINING PROTEIN"/>
    <property type="match status" value="1"/>
</dbReference>
<name>A0A2N0QSY4_9GLOM</name>
<dbReference type="VEuPathDB" id="FungiDB:FUN_010654"/>
<dbReference type="VEuPathDB" id="FungiDB:RhiirFUN_013012"/>
<proteinExistence type="predicted"/>
<sequence length="585" mass="67364">MTLINPDFITFPIQETTNEDLILVNDSSTNHTFFHNYPSNPHIHAVRVFGGKNYSQSYKIISLGRYPTKVKYTKKEKGVAHKIPDNYQVETMLNGLTVLCKTQYQFSRKVTVKYTIERVDENGQKESRYSLSSAGAASSLFLNEICNKPTSRVFGTILFRFDISFLQQLRETIAQQSPITPANRKQPFNELTSRSQKNKQISMVGKDIAAQTMKILKENRFTSTSEEIIATVESIILRINGEIVELHFDFNNAADDDIKYLDSIVRACDETLISRDGYHRLAQAIPNLTREHSAKYSKVEFDDEKVGNGAYHSITSLLDIIVPILATSTSPVLKIGNKINIRISGDGRNVGRKQKHVMLTMCIINEGEMVLNPTHQYSICLYIGKESYDSLSTVSAIFSQELEQLKTNGYKASNNTIWPVEFFFQMKRLHIHFEFYLPTTKNGKWEWTSLIALQNNSPKSITDLEIDQFEADAKQWIHNFCRPTIGTMNSANQQQGMYLRTDVSPYMHVFTQHVPQFMRYLNQKGMVLRYFSTSSIEKKNHQQNGWGKSKKPVVHDILYYENRQLYYQMQDTPIRYTRKSIEVKT</sequence>
<reference evidence="2 3" key="1">
    <citation type="submission" date="2017-10" db="EMBL/GenBank/DDBJ databases">
        <title>Extensive intraspecific genome diversity in a model arbuscular mycorrhizal fungus.</title>
        <authorList>
            <person name="Chen E.C.H."/>
            <person name="Morin E."/>
            <person name="Baudet D."/>
            <person name="Noel J."/>
            <person name="Ndikumana S."/>
            <person name="Charron P."/>
            <person name="St-Onge C."/>
            <person name="Giorgi J."/>
            <person name="Grigoriev I.V."/>
            <person name="Roux C."/>
            <person name="Martin F.M."/>
            <person name="Corradi N."/>
        </authorList>
    </citation>
    <scope>NUCLEOTIDE SEQUENCE [LARGE SCALE GENOMIC DNA]</scope>
    <source>
        <strain evidence="2 3">A1</strain>
    </source>
</reference>
<gene>
    <name evidence="2" type="ORF">RhiirA1_477880</name>
</gene>
<dbReference type="Proteomes" id="UP000232688">
    <property type="component" value="Unassembled WGS sequence"/>
</dbReference>
<accession>A0A2N0QSY4</accession>
<evidence type="ECO:0000256" key="1">
    <source>
        <dbReference type="SAM" id="MobiDB-lite"/>
    </source>
</evidence>
<dbReference type="EMBL" id="LLXH01003500">
    <property type="protein sequence ID" value="PKC54151.1"/>
    <property type="molecule type" value="Genomic_DNA"/>
</dbReference>
<dbReference type="PANTHER" id="PTHR31424">
    <property type="entry name" value="PROTEIN CBG23806"/>
    <property type="match status" value="1"/>
</dbReference>
<feature type="region of interest" description="Disordered" evidence="1">
    <location>
        <begin position="177"/>
        <end position="198"/>
    </location>
</feature>
<protein>
    <submittedName>
        <fullName evidence="2">Uncharacterized protein</fullName>
    </submittedName>
</protein>
<dbReference type="AlphaFoldDB" id="A0A2N0QSY4"/>
<evidence type="ECO:0000313" key="3">
    <source>
        <dbReference type="Proteomes" id="UP000232688"/>
    </source>
</evidence>
<evidence type="ECO:0000313" key="2">
    <source>
        <dbReference type="EMBL" id="PKC54151.1"/>
    </source>
</evidence>
<organism evidence="2 3">
    <name type="scientific">Rhizophagus irregularis</name>
    <dbReference type="NCBI Taxonomy" id="588596"/>
    <lineage>
        <taxon>Eukaryota</taxon>
        <taxon>Fungi</taxon>
        <taxon>Fungi incertae sedis</taxon>
        <taxon>Mucoromycota</taxon>
        <taxon>Glomeromycotina</taxon>
        <taxon>Glomeromycetes</taxon>
        <taxon>Glomerales</taxon>
        <taxon>Glomeraceae</taxon>
        <taxon>Rhizophagus</taxon>
    </lineage>
</organism>
<dbReference type="VEuPathDB" id="FungiDB:RhiirA1_477880"/>
<dbReference type="VEuPathDB" id="FungiDB:RhiirFUN_000826"/>
<reference evidence="2 3" key="2">
    <citation type="submission" date="2017-10" db="EMBL/GenBank/DDBJ databases">
        <title>Genome analyses suggest a sexual origin of heterokaryosis in a supposedly ancient asexual fungus.</title>
        <authorList>
            <person name="Corradi N."/>
            <person name="Sedzielewska K."/>
            <person name="Noel J."/>
            <person name="Charron P."/>
            <person name="Farinelli L."/>
            <person name="Marton T."/>
            <person name="Kruger M."/>
            <person name="Pelin A."/>
            <person name="Brachmann A."/>
            <person name="Corradi N."/>
        </authorList>
    </citation>
    <scope>NUCLEOTIDE SEQUENCE [LARGE SCALE GENOMIC DNA]</scope>
    <source>
        <strain evidence="2 3">A1</strain>
    </source>
</reference>
<comment type="caution">
    <text evidence="2">The sequence shown here is derived from an EMBL/GenBank/DDBJ whole genome shotgun (WGS) entry which is preliminary data.</text>
</comment>